<evidence type="ECO:0000259" key="3">
    <source>
        <dbReference type="PROSITE" id="PS50878"/>
    </source>
</evidence>
<dbReference type="PROSITE" id="PS50878">
    <property type="entry name" value="RT_POL"/>
    <property type="match status" value="1"/>
</dbReference>
<proteinExistence type="predicted"/>
<keyword evidence="2" id="KW-1133">Transmembrane helix</keyword>
<sequence length="451" mass="50892">MWGQSRRACAGREVPWWTSPSPRRPSRAEWRGGGWRRYIRFEVSPAPVRPASSSTSSRGRSQFPRWALSKLDRELAEEAAIVGRWSLPPLSEFGLDEAASRLCDAFSAVCRAAMPPAKRPPPRRALYWWSAEIAGLRAACNGARREYTRSRRRRPQDVDRDDRLRRIYVEKTKILQHAICRAKEEAWLELVGGLERDPWGRPYMWARNKLRAQSAPISDTLQPDQLGRIVGELFPDEPEDFVPPRMARQTPDTEEGVPSPVTEAEMEAVITRLQSKKRAPGPDGVHGRVLAIALGHLGDSLRELFDRCLRSGQFPEAWKEGRLCLLPKAGRTPDSASAVRPVVLLNEAGKALEKIVASRLVQHLEEGSGPGLSESQFGFRARRSTVDALKRLRAVTGEAEHGREVVVAVSLDIANAFNSLPHAVIREALKYFGVPPYLFFFFFFFYNLFIY</sequence>
<dbReference type="Proteomes" id="UP001153954">
    <property type="component" value="Unassembled WGS sequence"/>
</dbReference>
<evidence type="ECO:0000313" key="4">
    <source>
        <dbReference type="EMBL" id="CAH2106186.1"/>
    </source>
</evidence>
<feature type="transmembrane region" description="Helical" evidence="2">
    <location>
        <begin position="428"/>
        <end position="449"/>
    </location>
</feature>
<dbReference type="PANTHER" id="PTHR19446">
    <property type="entry name" value="REVERSE TRANSCRIPTASES"/>
    <property type="match status" value="1"/>
</dbReference>
<keyword evidence="2" id="KW-0812">Transmembrane</keyword>
<protein>
    <recommendedName>
        <fullName evidence="3">Reverse transcriptase domain-containing protein</fullName>
    </recommendedName>
</protein>
<keyword evidence="5" id="KW-1185">Reference proteome</keyword>
<comment type="caution">
    <text evidence="4">The sequence shown here is derived from an EMBL/GenBank/DDBJ whole genome shotgun (WGS) entry which is preliminary data.</text>
</comment>
<evidence type="ECO:0000256" key="1">
    <source>
        <dbReference type="SAM" id="MobiDB-lite"/>
    </source>
</evidence>
<evidence type="ECO:0000256" key="2">
    <source>
        <dbReference type="SAM" id="Phobius"/>
    </source>
</evidence>
<dbReference type="CDD" id="cd01650">
    <property type="entry name" value="RT_nLTR_like"/>
    <property type="match status" value="1"/>
</dbReference>
<reference evidence="4" key="1">
    <citation type="submission" date="2022-03" db="EMBL/GenBank/DDBJ databases">
        <authorList>
            <person name="Tunstrom K."/>
        </authorList>
    </citation>
    <scope>NUCLEOTIDE SEQUENCE</scope>
</reference>
<keyword evidence="2" id="KW-0472">Membrane</keyword>
<feature type="region of interest" description="Disordered" evidence="1">
    <location>
        <begin position="1"/>
        <end position="30"/>
    </location>
</feature>
<accession>A0AAU9V7L1</accession>
<dbReference type="Pfam" id="PF00078">
    <property type="entry name" value="RVT_1"/>
    <property type="match status" value="1"/>
</dbReference>
<evidence type="ECO:0000313" key="5">
    <source>
        <dbReference type="Proteomes" id="UP001153954"/>
    </source>
</evidence>
<feature type="region of interest" description="Disordered" evidence="1">
    <location>
        <begin position="239"/>
        <end position="260"/>
    </location>
</feature>
<dbReference type="AlphaFoldDB" id="A0AAU9V7L1"/>
<dbReference type="InterPro" id="IPR000477">
    <property type="entry name" value="RT_dom"/>
</dbReference>
<gene>
    <name evidence="4" type="ORF">EEDITHA_LOCUS20361</name>
</gene>
<dbReference type="EMBL" id="CAKOGL010000029">
    <property type="protein sequence ID" value="CAH2106186.1"/>
    <property type="molecule type" value="Genomic_DNA"/>
</dbReference>
<organism evidence="4 5">
    <name type="scientific">Euphydryas editha</name>
    <name type="common">Edith's checkerspot</name>
    <dbReference type="NCBI Taxonomy" id="104508"/>
    <lineage>
        <taxon>Eukaryota</taxon>
        <taxon>Metazoa</taxon>
        <taxon>Ecdysozoa</taxon>
        <taxon>Arthropoda</taxon>
        <taxon>Hexapoda</taxon>
        <taxon>Insecta</taxon>
        <taxon>Pterygota</taxon>
        <taxon>Neoptera</taxon>
        <taxon>Endopterygota</taxon>
        <taxon>Lepidoptera</taxon>
        <taxon>Glossata</taxon>
        <taxon>Ditrysia</taxon>
        <taxon>Papilionoidea</taxon>
        <taxon>Nymphalidae</taxon>
        <taxon>Nymphalinae</taxon>
        <taxon>Euphydryas</taxon>
    </lineage>
</organism>
<feature type="domain" description="Reverse transcriptase" evidence="3">
    <location>
        <begin position="307"/>
        <end position="451"/>
    </location>
</feature>
<name>A0AAU9V7L1_EUPED</name>